<dbReference type="PROSITE" id="PS51409">
    <property type="entry name" value="ARGINASE_2"/>
    <property type="match status" value="1"/>
</dbReference>
<evidence type="ECO:0000256" key="2">
    <source>
        <dbReference type="ARBA" id="ARBA00022801"/>
    </source>
</evidence>
<accession>A0A497ETY9</accession>
<evidence type="ECO:0000313" key="5">
    <source>
        <dbReference type="Proteomes" id="UP000278475"/>
    </source>
</evidence>
<comment type="similarity">
    <text evidence="3">Belongs to the arginase family.</text>
</comment>
<reference evidence="4 5" key="1">
    <citation type="submission" date="2018-06" db="EMBL/GenBank/DDBJ databases">
        <title>Extensive metabolic versatility and redundancy in microbially diverse, dynamic hydrothermal sediments.</title>
        <authorList>
            <person name="Dombrowski N."/>
            <person name="Teske A."/>
            <person name="Baker B.J."/>
        </authorList>
    </citation>
    <scope>NUCLEOTIDE SEQUENCE [LARGE SCALE GENOMIC DNA]</scope>
    <source>
        <strain evidence="4">B66_G16</strain>
    </source>
</reference>
<gene>
    <name evidence="4" type="ORF">DRJ31_01310</name>
</gene>
<dbReference type="EMBL" id="QMQV01000006">
    <property type="protein sequence ID" value="RLE50401.1"/>
    <property type="molecule type" value="Genomic_DNA"/>
</dbReference>
<evidence type="ECO:0008006" key="6">
    <source>
        <dbReference type="Google" id="ProtNLM"/>
    </source>
</evidence>
<dbReference type="PANTHER" id="PTHR11358:SF26">
    <property type="entry name" value="GUANIDINO ACID HYDROLASE, MITOCHONDRIAL"/>
    <property type="match status" value="1"/>
</dbReference>
<dbReference type="AlphaFoldDB" id="A0A497ETY9"/>
<sequence length="411" mass="46013">MYEVFGISLDPDEGLDSIRMKTQLALSGFRVVEPYDAIVEELRDWAIGKDLVFKGKVDVESWLTPNPTVDDLILLTPEGIVAFLDTNGCLEYRRKVADFVKDNISDKPVMIGIDHSMTGGVLDALTERYGSAELGVIVFDSHFDAISSNIRNKLVEYAREKSPDKGQFGLTPFDYVYYPEGRKDAYLCGSFLKFLIEEGVIKAENLVVYGPLDYPDAKVREISDLRVKEYVEAYLQLERQGVTIVPRSVIDRNGVIESLKYAISKLDAQNIYISVDIDIMARRPVLGAKFIDIEGISELEFYCLVDFLKKVLDDKIVGFDIVEIEPLRAGGTLKNGKPEPTYSVVGNIIREFVSGEVEVTSDTLNALAKLKAGKRLERSLEEELIARGFVKQVGKKLKVSEEIDGLNLKTK</sequence>
<dbReference type="InterPro" id="IPR006035">
    <property type="entry name" value="Ureohydrolase"/>
</dbReference>
<keyword evidence="1" id="KW-0479">Metal-binding</keyword>
<dbReference type="GO" id="GO:0008783">
    <property type="term" value="F:agmatinase activity"/>
    <property type="evidence" value="ECO:0007669"/>
    <property type="project" value="TreeGrafter"/>
</dbReference>
<dbReference type="SUPFAM" id="SSF52768">
    <property type="entry name" value="Arginase/deacetylase"/>
    <property type="match status" value="1"/>
</dbReference>
<organism evidence="4 5">
    <name type="scientific">Thermoproteota archaeon</name>
    <dbReference type="NCBI Taxonomy" id="2056631"/>
    <lineage>
        <taxon>Archaea</taxon>
        <taxon>Thermoproteota</taxon>
    </lineage>
</organism>
<dbReference type="InterPro" id="IPR023696">
    <property type="entry name" value="Ureohydrolase_dom_sf"/>
</dbReference>
<dbReference type="GO" id="GO:0046872">
    <property type="term" value="F:metal ion binding"/>
    <property type="evidence" value="ECO:0007669"/>
    <property type="project" value="UniProtKB-KW"/>
</dbReference>
<comment type="caution">
    <text evidence="4">The sequence shown here is derived from an EMBL/GenBank/DDBJ whole genome shotgun (WGS) entry which is preliminary data.</text>
</comment>
<evidence type="ECO:0000313" key="4">
    <source>
        <dbReference type="EMBL" id="RLE50401.1"/>
    </source>
</evidence>
<evidence type="ECO:0000256" key="3">
    <source>
        <dbReference type="PROSITE-ProRule" id="PRU00742"/>
    </source>
</evidence>
<proteinExistence type="inferred from homology"/>
<dbReference type="PANTHER" id="PTHR11358">
    <property type="entry name" value="ARGINASE/AGMATINASE"/>
    <property type="match status" value="1"/>
</dbReference>
<name>A0A497ETY9_9CREN</name>
<protein>
    <recommendedName>
        <fullName evidence="6">Arginase</fullName>
    </recommendedName>
</protein>
<dbReference type="Proteomes" id="UP000278475">
    <property type="component" value="Unassembled WGS sequence"/>
</dbReference>
<dbReference type="Pfam" id="PF00491">
    <property type="entry name" value="Arginase"/>
    <property type="match status" value="1"/>
</dbReference>
<keyword evidence="2" id="KW-0378">Hydrolase</keyword>
<evidence type="ECO:0000256" key="1">
    <source>
        <dbReference type="ARBA" id="ARBA00022723"/>
    </source>
</evidence>
<dbReference type="GO" id="GO:0033389">
    <property type="term" value="P:putrescine biosynthetic process from arginine, via agmatine"/>
    <property type="evidence" value="ECO:0007669"/>
    <property type="project" value="TreeGrafter"/>
</dbReference>
<dbReference type="Gene3D" id="3.40.800.10">
    <property type="entry name" value="Ureohydrolase domain"/>
    <property type="match status" value="1"/>
</dbReference>